<dbReference type="Pfam" id="PF06983">
    <property type="entry name" value="3-dmu-9_3-mt"/>
    <property type="match status" value="1"/>
</dbReference>
<accession>A0A1I4HC40</accession>
<dbReference type="PANTHER" id="PTHR33990">
    <property type="entry name" value="PROTEIN YJDN-RELATED"/>
    <property type="match status" value="1"/>
</dbReference>
<dbReference type="Gene3D" id="3.10.180.10">
    <property type="entry name" value="2,3-Dihydroxybiphenyl 1,2-Dioxygenase, domain 1"/>
    <property type="match status" value="1"/>
</dbReference>
<evidence type="ECO:0000313" key="3">
    <source>
        <dbReference type="Proteomes" id="UP000199144"/>
    </source>
</evidence>
<reference evidence="2 3" key="1">
    <citation type="submission" date="2016-10" db="EMBL/GenBank/DDBJ databases">
        <authorList>
            <person name="de Groot N.N."/>
        </authorList>
    </citation>
    <scope>NUCLEOTIDE SEQUENCE [LARGE SCALE GENOMIC DNA]</scope>
    <source>
        <strain evidence="2 3">DSM 15283</strain>
    </source>
</reference>
<dbReference type="STRING" id="254406.SAMN04488042_10116"/>
<protein>
    <submittedName>
        <fullName evidence="2">PhnB protein</fullName>
    </submittedName>
</protein>
<dbReference type="PANTHER" id="PTHR33990:SF1">
    <property type="entry name" value="PROTEIN YJDN"/>
    <property type="match status" value="1"/>
</dbReference>
<keyword evidence="3" id="KW-1185">Reference proteome</keyword>
<dbReference type="EMBL" id="FOTQ01000001">
    <property type="protein sequence ID" value="SFL39157.1"/>
    <property type="molecule type" value="Genomic_DNA"/>
</dbReference>
<dbReference type="RefSeq" id="WP_093089929.1">
    <property type="nucleotide sequence ID" value="NZ_FOTQ01000001.1"/>
</dbReference>
<dbReference type="OrthoDB" id="9795306at2"/>
<dbReference type="AlphaFoldDB" id="A0A1I4HC40"/>
<dbReference type="InterPro" id="IPR029068">
    <property type="entry name" value="Glyas_Bleomycin-R_OHBP_Dase"/>
</dbReference>
<dbReference type="Proteomes" id="UP000199144">
    <property type="component" value="Unassembled WGS sequence"/>
</dbReference>
<dbReference type="CDD" id="cd06588">
    <property type="entry name" value="PhnB_like"/>
    <property type="match status" value="1"/>
</dbReference>
<proteinExistence type="predicted"/>
<dbReference type="SUPFAM" id="SSF54593">
    <property type="entry name" value="Glyoxalase/Bleomycin resistance protein/Dihydroxybiphenyl dioxygenase"/>
    <property type="match status" value="1"/>
</dbReference>
<evidence type="ECO:0000313" key="2">
    <source>
        <dbReference type="EMBL" id="SFL39157.1"/>
    </source>
</evidence>
<dbReference type="InterPro" id="IPR028973">
    <property type="entry name" value="PhnB-like"/>
</dbReference>
<name>A0A1I4HC40_9RHOB</name>
<gene>
    <name evidence="2" type="ORF">SAMN04488042_10116</name>
</gene>
<feature type="domain" description="PhnB-like" evidence="1">
    <location>
        <begin position="3"/>
        <end position="129"/>
    </location>
</feature>
<organism evidence="2 3">
    <name type="scientific">Shimia aestuarii</name>
    <dbReference type="NCBI Taxonomy" id="254406"/>
    <lineage>
        <taxon>Bacteria</taxon>
        <taxon>Pseudomonadati</taxon>
        <taxon>Pseudomonadota</taxon>
        <taxon>Alphaproteobacteria</taxon>
        <taxon>Rhodobacterales</taxon>
        <taxon>Roseobacteraceae</taxon>
    </lineage>
</organism>
<sequence length="140" mass="15230">MTFIPYLTFDGTAEAAMNFYADVFQATEIQIMRYSDAPADEGLPASDRVMHAHIMLGDQCLMAADGMPGTPVPAQDSVSINHPVPSVAVGQAIFDKLSDGAEIIMPYGPTFYAPAFGMLRDKFGTNWMIGVYPEDETMPQ</sequence>
<evidence type="ECO:0000259" key="1">
    <source>
        <dbReference type="Pfam" id="PF06983"/>
    </source>
</evidence>